<dbReference type="EMBL" id="BKCJ010962549">
    <property type="protein sequence ID" value="GFC54768.1"/>
    <property type="molecule type" value="Genomic_DNA"/>
</dbReference>
<gene>
    <name evidence="2" type="ORF">Tci_826738</name>
</gene>
<feature type="non-terminal residue" evidence="2">
    <location>
        <position position="1"/>
    </location>
</feature>
<feature type="region of interest" description="Disordered" evidence="1">
    <location>
        <begin position="1"/>
        <end position="93"/>
    </location>
</feature>
<sequence>AAKIDDDDEDLPRKQKSLQQKLKRRYEKGDPTVGLLGEPSGKFDYYVLYPKAEPSQPPSPHKPPSQPPHINYHHTTKRPYPSFIKTHQQKTKK</sequence>
<feature type="compositionally biased region" description="Acidic residues" evidence="1">
    <location>
        <begin position="1"/>
        <end position="10"/>
    </location>
</feature>
<comment type="caution">
    <text evidence="2">The sequence shown here is derived from an EMBL/GenBank/DDBJ whole genome shotgun (WGS) entry which is preliminary data.</text>
</comment>
<evidence type="ECO:0000256" key="1">
    <source>
        <dbReference type="SAM" id="MobiDB-lite"/>
    </source>
</evidence>
<protein>
    <submittedName>
        <fullName evidence="2">Putative zinc finger, CCHC-type</fullName>
    </submittedName>
</protein>
<accession>A0A699Q2T3</accession>
<dbReference type="AlphaFoldDB" id="A0A699Q2T3"/>
<organism evidence="2">
    <name type="scientific">Tanacetum cinerariifolium</name>
    <name type="common">Dalmatian daisy</name>
    <name type="synonym">Chrysanthemum cinerariifolium</name>
    <dbReference type="NCBI Taxonomy" id="118510"/>
    <lineage>
        <taxon>Eukaryota</taxon>
        <taxon>Viridiplantae</taxon>
        <taxon>Streptophyta</taxon>
        <taxon>Embryophyta</taxon>
        <taxon>Tracheophyta</taxon>
        <taxon>Spermatophyta</taxon>
        <taxon>Magnoliopsida</taxon>
        <taxon>eudicotyledons</taxon>
        <taxon>Gunneridae</taxon>
        <taxon>Pentapetalae</taxon>
        <taxon>asterids</taxon>
        <taxon>campanulids</taxon>
        <taxon>Asterales</taxon>
        <taxon>Asteraceae</taxon>
        <taxon>Asteroideae</taxon>
        <taxon>Anthemideae</taxon>
        <taxon>Anthemidinae</taxon>
        <taxon>Tanacetum</taxon>
    </lineage>
</organism>
<reference evidence="2" key="1">
    <citation type="journal article" date="2019" name="Sci. Rep.">
        <title>Draft genome of Tanacetum cinerariifolium, the natural source of mosquito coil.</title>
        <authorList>
            <person name="Yamashiro T."/>
            <person name="Shiraishi A."/>
            <person name="Satake H."/>
            <person name="Nakayama K."/>
        </authorList>
    </citation>
    <scope>NUCLEOTIDE SEQUENCE</scope>
</reference>
<feature type="compositionally biased region" description="Pro residues" evidence="1">
    <location>
        <begin position="55"/>
        <end position="67"/>
    </location>
</feature>
<evidence type="ECO:0000313" key="2">
    <source>
        <dbReference type="EMBL" id="GFC54768.1"/>
    </source>
</evidence>
<proteinExistence type="predicted"/>
<name>A0A699Q2T3_TANCI</name>